<accession>A0AAD3H922</accession>
<protein>
    <submittedName>
        <fullName evidence="3">Uncharacterized protein</fullName>
    </submittedName>
</protein>
<evidence type="ECO:0000313" key="4">
    <source>
        <dbReference type="Proteomes" id="UP001054902"/>
    </source>
</evidence>
<reference evidence="3 4" key="1">
    <citation type="journal article" date="2021" name="Sci. Rep.">
        <title>The genome of the diatom Chaetoceros tenuissimus carries an ancient integrated fragment of an extant virus.</title>
        <authorList>
            <person name="Hongo Y."/>
            <person name="Kimura K."/>
            <person name="Takaki Y."/>
            <person name="Yoshida Y."/>
            <person name="Baba S."/>
            <person name="Kobayashi G."/>
            <person name="Nagasaki K."/>
            <person name="Hano T."/>
            <person name="Tomaru Y."/>
        </authorList>
    </citation>
    <scope>NUCLEOTIDE SEQUENCE [LARGE SCALE GENOMIC DNA]</scope>
    <source>
        <strain evidence="3 4">NIES-3715</strain>
    </source>
</reference>
<dbReference type="Proteomes" id="UP001054902">
    <property type="component" value="Unassembled WGS sequence"/>
</dbReference>
<evidence type="ECO:0000256" key="1">
    <source>
        <dbReference type="SAM" id="Coils"/>
    </source>
</evidence>
<evidence type="ECO:0000313" key="3">
    <source>
        <dbReference type="EMBL" id="GFH55127.1"/>
    </source>
</evidence>
<sequence>MSFMDKVKKASRVMVDTGAKTILKGDIALLEREIKTRKQTFGVEVYDCMIALEVDNDMPMEEKEQKIRLSFDRARKDIAVIQAKIECKKEEIATLEAEMAAKARGEMPSYSIPPSSGNVITEDHPGELEYGGGFGGLPVRKK</sequence>
<dbReference type="EMBL" id="BLLK01000047">
    <property type="protein sequence ID" value="GFH55127.1"/>
    <property type="molecule type" value="Genomic_DNA"/>
</dbReference>
<dbReference type="AlphaFoldDB" id="A0AAD3H922"/>
<keyword evidence="1" id="KW-0175">Coiled coil</keyword>
<proteinExistence type="predicted"/>
<keyword evidence="4" id="KW-1185">Reference proteome</keyword>
<gene>
    <name evidence="3" type="ORF">CTEN210_11603</name>
</gene>
<feature type="region of interest" description="Disordered" evidence="2">
    <location>
        <begin position="106"/>
        <end position="142"/>
    </location>
</feature>
<comment type="caution">
    <text evidence="3">The sequence shown here is derived from an EMBL/GenBank/DDBJ whole genome shotgun (WGS) entry which is preliminary data.</text>
</comment>
<name>A0AAD3H922_9STRA</name>
<feature type="coiled-coil region" evidence="1">
    <location>
        <begin position="71"/>
        <end position="98"/>
    </location>
</feature>
<evidence type="ECO:0000256" key="2">
    <source>
        <dbReference type="SAM" id="MobiDB-lite"/>
    </source>
</evidence>
<organism evidence="3 4">
    <name type="scientific">Chaetoceros tenuissimus</name>
    <dbReference type="NCBI Taxonomy" id="426638"/>
    <lineage>
        <taxon>Eukaryota</taxon>
        <taxon>Sar</taxon>
        <taxon>Stramenopiles</taxon>
        <taxon>Ochrophyta</taxon>
        <taxon>Bacillariophyta</taxon>
        <taxon>Coscinodiscophyceae</taxon>
        <taxon>Chaetocerotophycidae</taxon>
        <taxon>Chaetocerotales</taxon>
        <taxon>Chaetocerotaceae</taxon>
        <taxon>Chaetoceros</taxon>
    </lineage>
</organism>